<reference evidence="1 2" key="1">
    <citation type="submission" date="2019-02" db="EMBL/GenBank/DDBJ databases">
        <title>Prokaryotic population dynamics and viral predation in marine succession experiment using metagenomics: the confinement effect.</title>
        <authorList>
            <person name="Haro-Moreno J.M."/>
            <person name="Rodriguez-Valera F."/>
            <person name="Lopez-Perez M."/>
        </authorList>
    </citation>
    <scope>NUCLEOTIDE SEQUENCE [LARGE SCALE GENOMIC DNA]</scope>
    <source>
        <strain evidence="1">MED-G158</strain>
    </source>
</reference>
<dbReference type="EMBL" id="SHAH01000119">
    <property type="protein sequence ID" value="RZO73711.1"/>
    <property type="molecule type" value="Genomic_DNA"/>
</dbReference>
<dbReference type="AlphaFoldDB" id="A0A520RU85"/>
<organism evidence="1 2">
    <name type="scientific">OM182 bacterium</name>
    <dbReference type="NCBI Taxonomy" id="2510334"/>
    <lineage>
        <taxon>Bacteria</taxon>
        <taxon>Pseudomonadati</taxon>
        <taxon>Pseudomonadota</taxon>
        <taxon>Gammaproteobacteria</taxon>
        <taxon>OMG group</taxon>
        <taxon>OM182 clade</taxon>
    </lineage>
</organism>
<dbReference type="Proteomes" id="UP000320404">
    <property type="component" value="Unassembled WGS sequence"/>
</dbReference>
<name>A0A520RU85_9GAMM</name>
<proteinExistence type="predicted"/>
<gene>
    <name evidence="1" type="ORF">EVA69_06480</name>
</gene>
<sequence length="38" mass="3804">MSERVQQKIGSGFGAKSEPEAVLAGMDLAGKVVVVTGG</sequence>
<feature type="non-terminal residue" evidence="1">
    <location>
        <position position="38"/>
    </location>
</feature>
<evidence type="ECO:0000313" key="2">
    <source>
        <dbReference type="Proteomes" id="UP000320404"/>
    </source>
</evidence>
<accession>A0A520RU85</accession>
<evidence type="ECO:0000313" key="1">
    <source>
        <dbReference type="EMBL" id="RZO73711.1"/>
    </source>
</evidence>
<protein>
    <submittedName>
        <fullName evidence="1">Oxidoreductase</fullName>
    </submittedName>
</protein>
<comment type="caution">
    <text evidence="1">The sequence shown here is derived from an EMBL/GenBank/DDBJ whole genome shotgun (WGS) entry which is preliminary data.</text>
</comment>